<sequence>MARRRHGLAGLLVALFVVAGLVFTYGLGHAAPMRVCTAHLTSVPADVADALAHEADHTATASGAKTAEPGTAAEPVKGVPGKAVPLAAAPVTARAPLDLPPLDPASGCLSLAILLSLMILALAARPTRAGGVLPARVGWIIGIPWQRAPFSPSLASLQVLRL</sequence>
<dbReference type="EMBL" id="WBMT01000027">
    <property type="protein sequence ID" value="KAB2341091.1"/>
    <property type="molecule type" value="Genomic_DNA"/>
</dbReference>
<dbReference type="Proteomes" id="UP000468735">
    <property type="component" value="Unassembled WGS sequence"/>
</dbReference>
<name>A0A6H9Y8B5_9ACTN</name>
<evidence type="ECO:0000256" key="1">
    <source>
        <dbReference type="SAM" id="Phobius"/>
    </source>
</evidence>
<keyword evidence="1" id="KW-0812">Transmembrane</keyword>
<keyword evidence="1" id="KW-0472">Membrane</keyword>
<protein>
    <submittedName>
        <fullName evidence="2">Uncharacterized protein</fullName>
    </submittedName>
</protein>
<accession>A0A6H9Y8B5</accession>
<proteinExistence type="predicted"/>
<comment type="caution">
    <text evidence="2">The sequence shown here is derived from an EMBL/GenBank/DDBJ whole genome shotgun (WGS) entry which is preliminary data.</text>
</comment>
<feature type="transmembrane region" description="Helical" evidence="1">
    <location>
        <begin position="104"/>
        <end position="124"/>
    </location>
</feature>
<organism evidence="2 3">
    <name type="scientific">Actinomadura rudentiformis</name>
    <dbReference type="NCBI Taxonomy" id="359158"/>
    <lineage>
        <taxon>Bacteria</taxon>
        <taxon>Bacillati</taxon>
        <taxon>Actinomycetota</taxon>
        <taxon>Actinomycetes</taxon>
        <taxon>Streptosporangiales</taxon>
        <taxon>Thermomonosporaceae</taxon>
        <taxon>Actinomadura</taxon>
    </lineage>
</organism>
<evidence type="ECO:0000313" key="2">
    <source>
        <dbReference type="EMBL" id="KAB2341091.1"/>
    </source>
</evidence>
<reference evidence="2 3" key="1">
    <citation type="submission" date="2019-09" db="EMBL/GenBank/DDBJ databases">
        <title>Actinomadura physcomitrii sp. nov., a novel actinomycete isolated from moss [Physcomitrium sphaericum (Ludw) Fuernr].</title>
        <authorList>
            <person name="Zhuang X."/>
            <person name="Liu C."/>
        </authorList>
    </citation>
    <scope>NUCLEOTIDE SEQUENCE [LARGE SCALE GENOMIC DNA]</scope>
    <source>
        <strain evidence="2 3">HMC1</strain>
    </source>
</reference>
<gene>
    <name evidence="2" type="ORF">F8566_43140</name>
</gene>
<evidence type="ECO:0000313" key="3">
    <source>
        <dbReference type="Proteomes" id="UP000468735"/>
    </source>
</evidence>
<dbReference type="RefSeq" id="WP_151569051.1">
    <property type="nucleotide sequence ID" value="NZ_WBMT01000027.1"/>
</dbReference>
<keyword evidence="1" id="KW-1133">Transmembrane helix</keyword>
<keyword evidence="3" id="KW-1185">Reference proteome</keyword>
<dbReference type="AlphaFoldDB" id="A0A6H9Y8B5"/>